<protein>
    <recommendedName>
        <fullName evidence="1">non-specific serine/threonine protein kinase</fullName>
        <ecNumber evidence="1">2.7.11.1</ecNumber>
    </recommendedName>
</protein>
<keyword evidence="5" id="KW-0418">Kinase</keyword>
<evidence type="ECO:0000256" key="2">
    <source>
        <dbReference type="ARBA" id="ARBA00022527"/>
    </source>
</evidence>
<evidence type="ECO:0000313" key="10">
    <source>
        <dbReference type="Proteomes" id="UP000626092"/>
    </source>
</evidence>
<evidence type="ECO:0000313" key="9">
    <source>
        <dbReference type="EMBL" id="KAF7128995.1"/>
    </source>
</evidence>
<comment type="catalytic activity">
    <reaction evidence="7">
        <text>L-threonyl-[protein] + ATP = O-phospho-L-threonyl-[protein] + ADP + H(+)</text>
        <dbReference type="Rhea" id="RHEA:46608"/>
        <dbReference type="Rhea" id="RHEA-COMP:11060"/>
        <dbReference type="Rhea" id="RHEA-COMP:11605"/>
        <dbReference type="ChEBI" id="CHEBI:15378"/>
        <dbReference type="ChEBI" id="CHEBI:30013"/>
        <dbReference type="ChEBI" id="CHEBI:30616"/>
        <dbReference type="ChEBI" id="CHEBI:61977"/>
        <dbReference type="ChEBI" id="CHEBI:456216"/>
        <dbReference type="EC" id="2.7.11.1"/>
    </reaction>
</comment>
<organism evidence="9 10">
    <name type="scientific">Rhododendron simsii</name>
    <name type="common">Sims's rhododendron</name>
    <dbReference type="NCBI Taxonomy" id="118357"/>
    <lineage>
        <taxon>Eukaryota</taxon>
        <taxon>Viridiplantae</taxon>
        <taxon>Streptophyta</taxon>
        <taxon>Embryophyta</taxon>
        <taxon>Tracheophyta</taxon>
        <taxon>Spermatophyta</taxon>
        <taxon>Magnoliopsida</taxon>
        <taxon>eudicotyledons</taxon>
        <taxon>Gunneridae</taxon>
        <taxon>Pentapetalae</taxon>
        <taxon>asterids</taxon>
        <taxon>Ericales</taxon>
        <taxon>Ericaceae</taxon>
        <taxon>Ericoideae</taxon>
        <taxon>Rhodoreae</taxon>
        <taxon>Rhododendron</taxon>
    </lineage>
</organism>
<keyword evidence="2" id="KW-0723">Serine/threonine-protein kinase</keyword>
<dbReference type="InterPro" id="IPR011009">
    <property type="entry name" value="Kinase-like_dom_sf"/>
</dbReference>
<evidence type="ECO:0000256" key="4">
    <source>
        <dbReference type="ARBA" id="ARBA00022741"/>
    </source>
</evidence>
<dbReference type="SUPFAM" id="SSF56112">
    <property type="entry name" value="Protein kinase-like (PK-like)"/>
    <property type="match status" value="1"/>
</dbReference>
<dbReference type="AlphaFoldDB" id="A0A834G919"/>
<dbReference type="InterPro" id="IPR051420">
    <property type="entry name" value="Ser_Thr_Kinases_DiverseReg"/>
</dbReference>
<keyword evidence="6" id="KW-0067">ATP-binding</keyword>
<evidence type="ECO:0000256" key="1">
    <source>
        <dbReference type="ARBA" id="ARBA00012513"/>
    </source>
</evidence>
<comment type="catalytic activity">
    <reaction evidence="8">
        <text>L-seryl-[protein] + ATP = O-phospho-L-seryl-[protein] + ADP + H(+)</text>
        <dbReference type="Rhea" id="RHEA:17989"/>
        <dbReference type="Rhea" id="RHEA-COMP:9863"/>
        <dbReference type="Rhea" id="RHEA-COMP:11604"/>
        <dbReference type="ChEBI" id="CHEBI:15378"/>
        <dbReference type="ChEBI" id="CHEBI:29999"/>
        <dbReference type="ChEBI" id="CHEBI:30616"/>
        <dbReference type="ChEBI" id="CHEBI:83421"/>
        <dbReference type="ChEBI" id="CHEBI:456216"/>
        <dbReference type="EC" id="2.7.11.1"/>
    </reaction>
</comment>
<keyword evidence="4" id="KW-0547">Nucleotide-binding</keyword>
<evidence type="ECO:0000256" key="8">
    <source>
        <dbReference type="ARBA" id="ARBA00048679"/>
    </source>
</evidence>
<dbReference type="GO" id="GO:0005524">
    <property type="term" value="F:ATP binding"/>
    <property type="evidence" value="ECO:0007669"/>
    <property type="project" value="UniProtKB-KW"/>
</dbReference>
<keyword evidence="10" id="KW-1185">Reference proteome</keyword>
<evidence type="ECO:0000256" key="7">
    <source>
        <dbReference type="ARBA" id="ARBA00047899"/>
    </source>
</evidence>
<gene>
    <name evidence="9" type="ORF">RHSIM_Rhsim10G0042000</name>
</gene>
<sequence length="225" mass="25504">MVVTEKCDVYSFGVVALETIMGRHPRDLLSSLMLPPSENMMIIDVLDPRLPVPTNPMIAGDIVLIATMALACIRPEPKSRPTMLRLSQEFLSRRKALASPLRTVSLLQLWNRNMNYVQLLNEAITAQACITSPSEREPCKGDIDEGTLFSFLCTIALLKELSHLLWQVLHVIDSQRVWSKLKRCKTRNLHYGARTHGPWPLCSWGRLPREDRLPKGTTKMKLGFT</sequence>
<dbReference type="Gene3D" id="1.10.510.10">
    <property type="entry name" value="Transferase(Phosphotransferase) domain 1"/>
    <property type="match status" value="1"/>
</dbReference>
<evidence type="ECO:0000256" key="5">
    <source>
        <dbReference type="ARBA" id="ARBA00022777"/>
    </source>
</evidence>
<keyword evidence="3" id="KW-0808">Transferase</keyword>
<dbReference type="Proteomes" id="UP000626092">
    <property type="component" value="Unassembled WGS sequence"/>
</dbReference>
<dbReference type="EC" id="2.7.11.1" evidence="1"/>
<name>A0A834G919_RHOSS</name>
<accession>A0A834G919</accession>
<dbReference type="PANTHER" id="PTHR48005:SF16">
    <property type="entry name" value="MDIS1-INTERACTING RECEPTOR LIKE KINASE 2-LIKE ISOFORM X1"/>
    <property type="match status" value="1"/>
</dbReference>
<dbReference type="PANTHER" id="PTHR48005">
    <property type="entry name" value="LEUCINE RICH REPEAT KINASE 2"/>
    <property type="match status" value="1"/>
</dbReference>
<reference evidence="9" key="1">
    <citation type="submission" date="2019-11" db="EMBL/GenBank/DDBJ databases">
        <authorList>
            <person name="Liu Y."/>
            <person name="Hou J."/>
            <person name="Li T.-Q."/>
            <person name="Guan C.-H."/>
            <person name="Wu X."/>
            <person name="Wu H.-Z."/>
            <person name="Ling F."/>
            <person name="Zhang R."/>
            <person name="Shi X.-G."/>
            <person name="Ren J.-P."/>
            <person name="Chen E.-F."/>
            <person name="Sun J.-M."/>
        </authorList>
    </citation>
    <scope>NUCLEOTIDE SEQUENCE</scope>
    <source>
        <strain evidence="9">Adult_tree_wgs_1</strain>
        <tissue evidence="9">Leaves</tissue>
    </source>
</reference>
<dbReference type="EMBL" id="WJXA01000010">
    <property type="protein sequence ID" value="KAF7128995.1"/>
    <property type="molecule type" value="Genomic_DNA"/>
</dbReference>
<dbReference type="OrthoDB" id="676979at2759"/>
<proteinExistence type="predicted"/>
<dbReference type="GO" id="GO:0004674">
    <property type="term" value="F:protein serine/threonine kinase activity"/>
    <property type="evidence" value="ECO:0007669"/>
    <property type="project" value="UniProtKB-KW"/>
</dbReference>
<evidence type="ECO:0000256" key="3">
    <source>
        <dbReference type="ARBA" id="ARBA00022679"/>
    </source>
</evidence>
<comment type="caution">
    <text evidence="9">The sequence shown here is derived from an EMBL/GenBank/DDBJ whole genome shotgun (WGS) entry which is preliminary data.</text>
</comment>
<evidence type="ECO:0000256" key="6">
    <source>
        <dbReference type="ARBA" id="ARBA00022840"/>
    </source>
</evidence>